<reference evidence="2 3" key="1">
    <citation type="submission" date="2024-01" db="EMBL/GenBank/DDBJ databases">
        <title>The complete chloroplast genome sequence of Lithospermum erythrorhizon: insights into the phylogenetic relationship among Boraginaceae species and the maternal lineages of purple gromwells.</title>
        <authorList>
            <person name="Okada T."/>
            <person name="Watanabe K."/>
        </authorList>
    </citation>
    <scope>NUCLEOTIDE SEQUENCE [LARGE SCALE GENOMIC DNA]</scope>
</reference>
<name>A0AAV3R1T8_LITER</name>
<dbReference type="PANTHER" id="PTHR31342">
    <property type="entry name" value="PROTEIN CHUP1, CHLOROPLASTIC"/>
    <property type="match status" value="1"/>
</dbReference>
<keyword evidence="1" id="KW-0175">Coiled coil</keyword>
<gene>
    <name evidence="2" type="ORF">LIER_24222</name>
</gene>
<sequence>MKFAINSFQTLDMAELIKFHKYVETHLEKLADESQVLARFEDFPTKKLETLRMSAALYSKLEAIGQTLQNWQIVSPIKSELDALDRTKDEDTKKFQAHKITFDFSVLIRIKELMVDVSSSCMELALKAFQFAYRVYSFAGGHDDRADILTR</sequence>
<evidence type="ECO:0000313" key="3">
    <source>
        <dbReference type="Proteomes" id="UP001454036"/>
    </source>
</evidence>
<dbReference type="Proteomes" id="UP001454036">
    <property type="component" value="Unassembled WGS sequence"/>
</dbReference>
<organism evidence="2 3">
    <name type="scientific">Lithospermum erythrorhizon</name>
    <name type="common">Purple gromwell</name>
    <name type="synonym">Lithospermum officinale var. erythrorhizon</name>
    <dbReference type="NCBI Taxonomy" id="34254"/>
    <lineage>
        <taxon>Eukaryota</taxon>
        <taxon>Viridiplantae</taxon>
        <taxon>Streptophyta</taxon>
        <taxon>Embryophyta</taxon>
        <taxon>Tracheophyta</taxon>
        <taxon>Spermatophyta</taxon>
        <taxon>Magnoliopsida</taxon>
        <taxon>eudicotyledons</taxon>
        <taxon>Gunneridae</taxon>
        <taxon>Pentapetalae</taxon>
        <taxon>asterids</taxon>
        <taxon>lamiids</taxon>
        <taxon>Boraginales</taxon>
        <taxon>Boraginaceae</taxon>
        <taxon>Boraginoideae</taxon>
        <taxon>Lithospermeae</taxon>
        <taxon>Lithospermum</taxon>
    </lineage>
</organism>
<accession>A0AAV3R1T8</accession>
<evidence type="ECO:0000313" key="2">
    <source>
        <dbReference type="EMBL" id="GAA0169830.1"/>
    </source>
</evidence>
<dbReference type="InterPro" id="IPR040265">
    <property type="entry name" value="CHUP1/IPGA1-like"/>
</dbReference>
<dbReference type="EMBL" id="BAABME010006990">
    <property type="protein sequence ID" value="GAA0169830.1"/>
    <property type="molecule type" value="Genomic_DNA"/>
</dbReference>
<keyword evidence="3" id="KW-1185">Reference proteome</keyword>
<proteinExistence type="predicted"/>
<dbReference type="PANTHER" id="PTHR31342:SF16">
    <property type="entry name" value="TALIN_MIDDLE DOMAIN-CONTAINING PROTEIN"/>
    <property type="match status" value="1"/>
</dbReference>
<protein>
    <submittedName>
        <fullName evidence="2">Non-motor actin binding protein</fullName>
    </submittedName>
</protein>
<evidence type="ECO:0000256" key="1">
    <source>
        <dbReference type="ARBA" id="ARBA00023054"/>
    </source>
</evidence>
<dbReference type="AlphaFoldDB" id="A0AAV3R1T8"/>
<comment type="caution">
    <text evidence="2">The sequence shown here is derived from an EMBL/GenBank/DDBJ whole genome shotgun (WGS) entry which is preliminary data.</text>
</comment>